<feature type="compositionally biased region" description="Polar residues" evidence="1">
    <location>
        <begin position="1659"/>
        <end position="1671"/>
    </location>
</feature>
<feature type="region of interest" description="Disordered" evidence="1">
    <location>
        <begin position="675"/>
        <end position="749"/>
    </location>
</feature>
<feature type="transmembrane region" description="Helical" evidence="2">
    <location>
        <begin position="184"/>
        <end position="203"/>
    </location>
</feature>
<evidence type="ECO:0000256" key="1">
    <source>
        <dbReference type="SAM" id="MobiDB-lite"/>
    </source>
</evidence>
<feature type="transmembrane region" description="Helical" evidence="2">
    <location>
        <begin position="526"/>
        <end position="556"/>
    </location>
</feature>
<comment type="caution">
    <text evidence="3">The sequence shown here is derived from an EMBL/GenBank/DDBJ whole genome shotgun (WGS) entry which is preliminary data.</text>
</comment>
<dbReference type="Proteomes" id="UP000320806">
    <property type="component" value="Unassembled WGS sequence"/>
</dbReference>
<feature type="compositionally biased region" description="Low complexity" evidence="1">
    <location>
        <begin position="1426"/>
        <end position="1437"/>
    </location>
</feature>
<feature type="transmembrane region" description="Helical" evidence="2">
    <location>
        <begin position="248"/>
        <end position="270"/>
    </location>
</feature>
<feature type="compositionally biased region" description="Basic and acidic residues" evidence="1">
    <location>
        <begin position="1754"/>
        <end position="1770"/>
    </location>
</feature>
<feature type="compositionally biased region" description="Polar residues" evidence="1">
    <location>
        <begin position="1359"/>
        <end position="1375"/>
    </location>
</feature>
<evidence type="ECO:0000313" key="3">
    <source>
        <dbReference type="EMBL" id="TQJ14691.1"/>
    </source>
</evidence>
<feature type="compositionally biased region" description="Low complexity" evidence="1">
    <location>
        <begin position="1316"/>
        <end position="1327"/>
    </location>
</feature>
<protein>
    <recommendedName>
        <fullName evidence="5">TrbL/VirB6 plasmid conjugal transfer protein</fullName>
    </recommendedName>
</protein>
<feature type="compositionally biased region" description="Polar residues" evidence="1">
    <location>
        <begin position="1240"/>
        <end position="1250"/>
    </location>
</feature>
<feature type="compositionally biased region" description="Basic and acidic residues" evidence="1">
    <location>
        <begin position="1797"/>
        <end position="1836"/>
    </location>
</feature>
<feature type="compositionally biased region" description="Gly residues" evidence="1">
    <location>
        <begin position="683"/>
        <end position="704"/>
    </location>
</feature>
<evidence type="ECO:0000256" key="2">
    <source>
        <dbReference type="SAM" id="Phobius"/>
    </source>
</evidence>
<keyword evidence="2" id="KW-0472">Membrane</keyword>
<feature type="transmembrane region" description="Helical" evidence="2">
    <location>
        <begin position="576"/>
        <end position="602"/>
    </location>
</feature>
<keyword evidence="4" id="KW-1185">Reference proteome</keyword>
<keyword evidence="2" id="KW-1133">Transmembrane helix</keyword>
<feature type="compositionally biased region" description="Low complexity" evidence="1">
    <location>
        <begin position="1186"/>
        <end position="1201"/>
    </location>
</feature>
<feature type="region of interest" description="Disordered" evidence="1">
    <location>
        <begin position="1066"/>
        <end position="1207"/>
    </location>
</feature>
<feature type="compositionally biased region" description="Low complexity" evidence="1">
    <location>
        <begin position="1336"/>
        <end position="1357"/>
    </location>
</feature>
<dbReference type="RefSeq" id="WP_141928468.1">
    <property type="nucleotide sequence ID" value="NZ_VFMO01000001.1"/>
</dbReference>
<dbReference type="EMBL" id="VFMO01000001">
    <property type="protein sequence ID" value="TQJ14691.1"/>
    <property type="molecule type" value="Genomic_DNA"/>
</dbReference>
<organism evidence="3 4">
    <name type="scientific">Yimella lutea</name>
    <dbReference type="NCBI Taxonomy" id="587872"/>
    <lineage>
        <taxon>Bacteria</taxon>
        <taxon>Bacillati</taxon>
        <taxon>Actinomycetota</taxon>
        <taxon>Actinomycetes</taxon>
        <taxon>Micrococcales</taxon>
        <taxon>Dermacoccaceae</taxon>
        <taxon>Yimella</taxon>
    </lineage>
</organism>
<feature type="compositionally biased region" description="Polar residues" evidence="1">
    <location>
        <begin position="1498"/>
        <end position="1526"/>
    </location>
</feature>
<feature type="compositionally biased region" description="Polar residues" evidence="1">
    <location>
        <begin position="1288"/>
        <end position="1298"/>
    </location>
</feature>
<feature type="compositionally biased region" description="Low complexity" evidence="1">
    <location>
        <begin position="1251"/>
        <end position="1270"/>
    </location>
</feature>
<sequence length="1846" mass="185136">MSSPTVALRTIAGWTSAFFAVFTLVFITIAATAPASLAAVSTTVDSSGQMVAISRPATSVESFAYSLNTAVPKDDDSGGGTFNVCEATGDAGMSQSDLLTVNRWGDSTSNLHTRLDADFWNDATSKIQRNSVDSSMLSIGNTMWSVAVNSVTLANNYCIADSIGTKIDRAAGNLAKIFWGDGRGGQVTLIAMLFLAGLATVVVKLRQGGQAFSRALIRPILTIAAFGIMMNGALASSAGVYGTMSPGWLVSRASAVISSVSSTMTAPMIYQTIGNNFGEPAARTDASTNRASCINYLSVLRQKYNTASPVGESGAAVPLAMDSMWQLSGLSSYVRTQYGTNNVYGWASFCRGLDLQAGTRYAYQPNTNNTYDMASIGSLEGMTRIPSGAAGRSMNLPAPKKEAQVWSAANNTQRDETMIWAAACKYQGGWKVQRGWNAIENKHTDDKKLTDKQCSDYWNAKGSPEDMFFNWQDDADAVHAGTSKVSDADIAAGYNPRDYLNVLHGTSTGAASTAAMAYAFFSIFNMLVFVLLAGVIFVLKTLLLATGLFVFFVALVDMVPGQNRGSQLAKYAKSTLGFILVAFGYNFLLAVMIALTGFILEIGTAMGLAGMPQIIWTGAAPLIAIIAMKLIWKKAMSGVPDPFSFAGAKAYTSSAASGMVGGMVGGSIAGMMSRGRDFTRRSGSGGGAPIPGGAGPGGTGGDLGAIGQSSPGTEREGGQSPLADGSAGADGETAAGGVSLAKGEKNPDGSALAATGVAGAAGAASIAAMRGRRGSAGGGTVGGLTSGGYNYSRVGNKHDRRAMRHAARTGAAQRRAWYAAQAGNTRPRQAATWLNRKGDSGAALVGAGASKFATSQRGQALRKSRLGRGATATVAGAGATGAAAGRLAGAPKRWMGAKASALGSGLAATPAGMYAGAVARKASQTGAVQRWRGKAADARANTTQFAKGYAAVKRRDAWNALRNSPIRSTVGNRGAWAAAGTAAAGVAAVSAMPAAFALAGVAGTVVAARTVSGKQRDIRASRRAQNNREKMAYFAEMQKQNAARAKAETAAKAAVGGVASTATAPRTDDLADVQSPVTDATASSAPDRTTATSGTPDHLNALSGAAGQEPAVGTDGSIRPIDGAQFAGDGGSTPVGADTAGAPQPADAAAPVGADVSAAGDGATPVDSRERSRSVLQDRINERLGADSAGSGYAGAAGPAADRSDGQVPAYSAVTTDAANTSTSADTPLTTGDTAYRSPIAQNSDGGSVPSSATSAAAGFAAGAVTRATGSAPTAGADVRPTAANVPTGGSASSAPTSDRTDGASPDGDGPTPGNAGPEAGPSSNGPSGNGGGGTPAPTQPRTPSGGAAANTPAPATFDQGSAQDGQSAPAPSSGRTGGVPTPGNAGGGSLATSAAAGFAAGAVTRATGSAPTAGADVRPTAANVPTGGSTSSAPTSDRTDGASPDGDGPTPGNAGPEAGPSSNGPSGNGGGGTPAPTQPRTPSGGAAANTPAPATFDQGSAQGQDAPRNSPQSAPIDTGNGQDWSNAAAGAGAVGLAAHGRPQSHAAPAPDSRPAPTTGGGSQSQPGPVQPQQPSNRDQTQRPMDTGNRPAPSNATSPSLTPAPSNRDQAQRPATSTSAPESTQEDRQAPSAPAPVQESRPAPSNTPQSQPGPAKPRQPSNRDQTQQPVDTGNRPASSNATQPAPAPTPVQEDRQTPPSGGGSQAQPAPAPSSRDQTRRPASPAPSNAAPAPIQQSRPANSNPSVANGGGPDRSARVEARSEQQSRPAERSASGRAQSTPAPTSAPTSAPTTDQPSTRRETRRAASTEAPSVEREAPPSVERESPVPSSRRELRDRLRRFGGRGE</sequence>
<accession>A0A542EH85</accession>
<feature type="compositionally biased region" description="Low complexity" evidence="1">
    <location>
        <begin position="1475"/>
        <end position="1496"/>
    </location>
</feature>
<feature type="transmembrane region" description="Helical" evidence="2">
    <location>
        <begin position="614"/>
        <end position="632"/>
    </location>
</feature>
<gene>
    <name evidence="3" type="ORF">FB459_2190</name>
</gene>
<feature type="compositionally biased region" description="Basic residues" evidence="1">
    <location>
        <begin position="1837"/>
        <end position="1846"/>
    </location>
</feature>
<feature type="region of interest" description="Disordered" evidence="1">
    <location>
        <begin position="1406"/>
        <end position="1846"/>
    </location>
</feature>
<reference evidence="3 4" key="1">
    <citation type="submission" date="2019-06" db="EMBL/GenBank/DDBJ databases">
        <title>Sequencing the genomes of 1000 actinobacteria strains.</title>
        <authorList>
            <person name="Klenk H.-P."/>
        </authorList>
    </citation>
    <scope>NUCLEOTIDE SEQUENCE [LARGE SCALE GENOMIC DNA]</scope>
    <source>
        <strain evidence="3 4">DSM 19828</strain>
    </source>
</reference>
<feature type="compositionally biased region" description="Low complexity" evidence="1">
    <location>
        <begin position="1721"/>
        <end position="1733"/>
    </location>
</feature>
<evidence type="ECO:0008006" key="5">
    <source>
        <dbReference type="Google" id="ProtNLM"/>
    </source>
</evidence>
<feature type="transmembrane region" description="Helical" evidence="2">
    <location>
        <begin position="215"/>
        <end position="236"/>
    </location>
</feature>
<name>A0A542EH85_9MICO</name>
<feature type="compositionally biased region" description="Low complexity" evidence="1">
    <location>
        <begin position="1777"/>
        <end position="1796"/>
    </location>
</feature>
<feature type="compositionally biased region" description="Low complexity" evidence="1">
    <location>
        <begin position="1528"/>
        <end position="1541"/>
    </location>
</feature>
<keyword evidence="2" id="KW-0812">Transmembrane</keyword>
<feature type="compositionally biased region" description="Low complexity" evidence="1">
    <location>
        <begin position="1455"/>
        <end position="1466"/>
    </location>
</feature>
<proteinExistence type="predicted"/>
<feature type="compositionally biased region" description="Low complexity" evidence="1">
    <location>
        <begin position="1564"/>
        <end position="1576"/>
    </location>
</feature>
<evidence type="ECO:0000313" key="4">
    <source>
        <dbReference type="Proteomes" id="UP000320806"/>
    </source>
</evidence>
<feature type="compositionally biased region" description="Low complexity" evidence="1">
    <location>
        <begin position="1136"/>
        <end position="1163"/>
    </location>
</feature>
<feature type="compositionally biased region" description="Polar residues" evidence="1">
    <location>
        <begin position="1643"/>
        <end position="1652"/>
    </location>
</feature>
<feature type="region of interest" description="Disordered" evidence="1">
    <location>
        <begin position="1219"/>
        <end position="1392"/>
    </location>
</feature>
<feature type="compositionally biased region" description="Polar residues" evidence="1">
    <location>
        <begin position="1592"/>
        <end position="1623"/>
    </location>
</feature>
<feature type="compositionally biased region" description="Polar residues" evidence="1">
    <location>
        <begin position="1734"/>
        <end position="1746"/>
    </location>
</feature>
<feature type="compositionally biased region" description="Polar residues" evidence="1">
    <location>
        <begin position="1075"/>
        <end position="1095"/>
    </location>
</feature>
<feature type="transmembrane region" description="Helical" evidence="2">
    <location>
        <begin position="652"/>
        <end position="672"/>
    </location>
</feature>
<dbReference type="OrthoDB" id="5120295at2"/>